<dbReference type="WBParaSite" id="MCU_011796-RA">
    <property type="protein sequence ID" value="MCU_011796-RA"/>
    <property type="gene ID" value="MCU_011796"/>
</dbReference>
<protein>
    <submittedName>
        <fullName evidence="1 3">Uncharacterized protein</fullName>
    </submittedName>
</protein>
<dbReference type="AlphaFoldDB" id="A0A0R3UQS7"/>
<reference evidence="1 2" key="1">
    <citation type="submission" date="2018-10" db="EMBL/GenBank/DDBJ databases">
        <authorList>
            <consortium name="Pathogen Informatics"/>
        </authorList>
    </citation>
    <scope>NUCLEOTIDE SEQUENCE [LARGE SCALE GENOMIC DNA]</scope>
</reference>
<proteinExistence type="predicted"/>
<keyword evidence="2" id="KW-1185">Reference proteome</keyword>
<organism evidence="1 2">
    <name type="scientific">Mesocestoides corti</name>
    <name type="common">Flatworm</name>
    <dbReference type="NCBI Taxonomy" id="53468"/>
    <lineage>
        <taxon>Eukaryota</taxon>
        <taxon>Metazoa</taxon>
        <taxon>Spiralia</taxon>
        <taxon>Lophotrochozoa</taxon>
        <taxon>Platyhelminthes</taxon>
        <taxon>Cestoda</taxon>
        <taxon>Eucestoda</taxon>
        <taxon>Cyclophyllidea</taxon>
        <taxon>Mesocestoididae</taxon>
        <taxon>Mesocestoides</taxon>
    </lineage>
</organism>
<accession>A0A0R3UQS7</accession>
<evidence type="ECO:0000313" key="1">
    <source>
        <dbReference type="EMBL" id="VDD84230.1"/>
    </source>
</evidence>
<evidence type="ECO:0000313" key="3">
    <source>
        <dbReference type="WBParaSite" id="MCU_011796-RA"/>
    </source>
</evidence>
<evidence type="ECO:0000313" key="2">
    <source>
        <dbReference type="Proteomes" id="UP000267029"/>
    </source>
</evidence>
<gene>
    <name evidence="1" type="ORF">MCOS_LOCUS10233</name>
</gene>
<sequence length="84" mass="9637">MLTRRCTNTRGIPSRGLTWRFLNSHQQRRHRERPLSVDGDDDDVPFTLLLRVSRQHTGIHNFDDPKKSLLVLTTEDAPLTVSSG</sequence>
<dbReference type="Proteomes" id="UP000267029">
    <property type="component" value="Unassembled WGS sequence"/>
</dbReference>
<name>A0A0R3UQS7_MESCO</name>
<reference evidence="3" key="2">
    <citation type="submission" date="2019-11" db="UniProtKB">
        <authorList>
            <consortium name="WormBaseParasite"/>
        </authorList>
    </citation>
    <scope>IDENTIFICATION</scope>
</reference>
<dbReference type="EMBL" id="UXSR01006082">
    <property type="protein sequence ID" value="VDD84230.1"/>
    <property type="molecule type" value="Genomic_DNA"/>
</dbReference>